<evidence type="ECO:0000313" key="4">
    <source>
        <dbReference type="EMBL" id="QTN01176.1"/>
    </source>
</evidence>
<feature type="domain" description="SHSP" evidence="3">
    <location>
        <begin position="41"/>
        <end position="152"/>
    </location>
</feature>
<dbReference type="InterPro" id="IPR031107">
    <property type="entry name" value="Small_HSP"/>
</dbReference>
<name>A0ABX7VZG2_9BACI</name>
<dbReference type="PROSITE" id="PS01031">
    <property type="entry name" value="SHSP"/>
    <property type="match status" value="1"/>
</dbReference>
<dbReference type="Gene3D" id="2.60.40.790">
    <property type="match status" value="1"/>
</dbReference>
<dbReference type="SUPFAM" id="SSF49764">
    <property type="entry name" value="HSP20-like chaperones"/>
    <property type="match status" value="1"/>
</dbReference>
<comment type="similarity">
    <text evidence="1 2">Belongs to the small heat shock protein (HSP20) family.</text>
</comment>
<reference evidence="4 5" key="1">
    <citation type="submission" date="2019-12" db="EMBL/GenBank/DDBJ databases">
        <title>The whole genome sequencing of a strain isolated from a Mars analog, Dalangtan Playa.</title>
        <authorList>
            <person name="Huang T."/>
        </authorList>
    </citation>
    <scope>NUCLEOTIDE SEQUENCE [LARGE SCALE GENOMIC DNA]</scope>
    <source>
        <strain evidence="4 5">DP4-553-S</strain>
    </source>
</reference>
<protein>
    <submittedName>
        <fullName evidence="4">Hsp20 family protein</fullName>
    </submittedName>
</protein>
<dbReference type="Proteomes" id="UP000665043">
    <property type="component" value="Chromosome"/>
</dbReference>
<evidence type="ECO:0000256" key="2">
    <source>
        <dbReference type="RuleBase" id="RU003616"/>
    </source>
</evidence>
<gene>
    <name evidence="4" type="ORF">ERJ70_18950</name>
</gene>
<keyword evidence="5" id="KW-1185">Reference proteome</keyword>
<sequence>MEEENRRQPKKNSPLSQMEEYFKNAPYNGLLSSIDSLFQQPMFKKTSIAVDLYETPNEWVVEAEIPGVSKENIKIEPMGDRLKIAVIDDRKTEETNDVHNYYRRERMIEGVERIVQLPYTIKKNRTKAAYRNGVLTIRGPKEAKTSNQIDID</sequence>
<evidence type="ECO:0000256" key="1">
    <source>
        <dbReference type="PROSITE-ProRule" id="PRU00285"/>
    </source>
</evidence>
<dbReference type="PANTHER" id="PTHR11527">
    <property type="entry name" value="HEAT-SHOCK PROTEIN 20 FAMILY MEMBER"/>
    <property type="match status" value="1"/>
</dbReference>
<accession>A0ABX7VZG2</accession>
<evidence type="ECO:0000313" key="5">
    <source>
        <dbReference type="Proteomes" id="UP000665043"/>
    </source>
</evidence>
<dbReference type="InterPro" id="IPR002068">
    <property type="entry name" value="A-crystallin/Hsp20_dom"/>
</dbReference>
<organism evidence="4 5">
    <name type="scientific">Sediminibacillus dalangtanensis</name>
    <dbReference type="NCBI Taxonomy" id="2729421"/>
    <lineage>
        <taxon>Bacteria</taxon>
        <taxon>Bacillati</taxon>
        <taxon>Bacillota</taxon>
        <taxon>Bacilli</taxon>
        <taxon>Bacillales</taxon>
        <taxon>Bacillaceae</taxon>
        <taxon>Sediminibacillus</taxon>
    </lineage>
</organism>
<dbReference type="CDD" id="cd06464">
    <property type="entry name" value="ACD_sHsps-like"/>
    <property type="match status" value="1"/>
</dbReference>
<dbReference type="RefSeq" id="WP_209366299.1">
    <property type="nucleotide sequence ID" value="NZ_CP046956.1"/>
</dbReference>
<dbReference type="EMBL" id="CP046956">
    <property type="protein sequence ID" value="QTN01176.1"/>
    <property type="molecule type" value="Genomic_DNA"/>
</dbReference>
<dbReference type="Pfam" id="PF00011">
    <property type="entry name" value="HSP20"/>
    <property type="match status" value="1"/>
</dbReference>
<proteinExistence type="inferred from homology"/>
<dbReference type="InterPro" id="IPR008978">
    <property type="entry name" value="HSP20-like_chaperone"/>
</dbReference>
<evidence type="ECO:0000259" key="3">
    <source>
        <dbReference type="PROSITE" id="PS01031"/>
    </source>
</evidence>